<evidence type="ECO:0000256" key="9">
    <source>
        <dbReference type="ARBA" id="ARBA00023136"/>
    </source>
</evidence>
<dbReference type="InterPro" id="IPR036640">
    <property type="entry name" value="ABC1_TM_sf"/>
</dbReference>
<keyword evidence="6" id="KW-0547">Nucleotide-binding</keyword>
<feature type="transmembrane region" description="Helical" evidence="11">
    <location>
        <begin position="978"/>
        <end position="997"/>
    </location>
</feature>
<dbReference type="Gene3D" id="3.40.50.300">
    <property type="entry name" value="P-loop containing nucleotide triphosphate hydrolases"/>
    <property type="match status" value="2"/>
</dbReference>
<sequence>SRQPMSLNFTIEAALVRQVRSTATACSFVDDNTFGPSVGKQCRAFDFTLLFEQAFLSFVPSLLLVLGCLFRLRGILRQDVKTLRSRLHTLLNAYLFFSVLFDAVQLRTLWKIRDLETVASVFSSALALKLVLLVLEAWEKDALLTPSYRDMAPEAKTGLYNRSVFWWLNHFLAVGFKKAIAFDDLYSLDDALSSKALAEKAQASWRRVDKTKEHALLWNTVACLKWPLLASIVSRLALIGFNYSQPFLITRIINYVDDAGRDKNTGYGLIGAAAIIYIGIAVSKGRYQHANFRYMTMIRGSLSALVYEKTLDLRYTALEDASPVSLSTDVDYIVSISEILHELWASTFEMVIAMYLLGRGSGVGCVAPVVLALASVAANTFWVGPRMRKCRPKWNAAIQQRVALTSSLLKDMKALKMLGLTNRMRVLLQDQRRFELKKSIDVRRCIIWLNIFGNLMPSFAKAFVLMTVALRARESGDALDAATAYSLISLINLIDQPWGTVSASIPSFMGGIGCFERIQKFLLADNQSDDRIINGRSTAELSPASSAIELRAMPAKGAIHTGSDAFTLDECSFGYSDTPALKDITSTIKEGTINMIVGPVGSGKTSLLLGLLGEIQSLKGFVRVRNANISYCQQSAWLPNLTIKSIITGTVPYDHSWYQTVVYSCGLDSDIPRLRDRDDTLIGSRGLTLSGGQRQRLALARAVYARKAIILLDDIFSALDAKTEQLVFERLLSERGLFRKHSTTVILATHAVHHLHAADHIIALGKDGSLVEQGSFQQLMAKQGYVETLAIELRDQSNHEDEAETTDETDRAATSASAQDKIVALDRRLGDFSVYKYYGKRTGLALLMAFLACQFTKVSLMSLPDLWVQFWTEDRGAQMSMYISVMFVIALCSIAFVYVALWVIMIKIVPKSGLRFHWTLLSTITAAPLSYFTKTDAGVILNRFSQDMTIIDSALPVALLQLSGVMSEIVWQGALICYGAYYLVAFIPFVGAVLYAIQKFYLRTSRQLRLLDLEMKSPLFTHFSETQEGLVTIRAFQWQSSFYADFIHKLDASQRPYYLLYMIQQWLGLCLALVVAGIAIVLVAFATQFKHQSSGGQIGVAMISVMGFSSSLAALISHWTTLETSIGAVARLKQLELEVKPEDLPFECEVPHSSWPEAGAVAYEGVNAGYGDGKPDVLHDIFLAIRPGEKMGICGRTGSGKSTLVSLLFRLLPAGAGIMAIDGVDLSTLPRQKIRESVNAIPQEPYILSGTVRFNAAPHSAPFSSLDTDSFDNAVTDTAIIAALERVDLWDLIARRGGLNTPISDLGLSHGQKQVFCLARAILRKKTSKLLILDEATSSVDKHTDELMRRVIEDEFEDHTVISVAHRLSSLVGCDRVVVMDEGRIVEVGEPSALAKVEGGWWRKLWEAQN</sequence>
<dbReference type="GO" id="GO:0005886">
    <property type="term" value="C:plasma membrane"/>
    <property type="evidence" value="ECO:0007669"/>
    <property type="project" value="UniProtKB-SubCell"/>
</dbReference>
<dbReference type="InterPro" id="IPR011527">
    <property type="entry name" value="ABC1_TM_dom"/>
</dbReference>
<dbReference type="Gene3D" id="1.20.1560.10">
    <property type="entry name" value="ABC transporter type 1, transmembrane domain"/>
    <property type="match status" value="2"/>
</dbReference>
<dbReference type="PANTHER" id="PTHR24223">
    <property type="entry name" value="ATP-BINDING CASSETTE SUB-FAMILY C"/>
    <property type="match status" value="1"/>
</dbReference>
<dbReference type="GO" id="GO:0005524">
    <property type="term" value="F:ATP binding"/>
    <property type="evidence" value="ECO:0007669"/>
    <property type="project" value="UniProtKB-KW"/>
</dbReference>
<evidence type="ECO:0000313" key="14">
    <source>
        <dbReference type="EMBL" id="CAD0106232.1"/>
    </source>
</evidence>
<dbReference type="PROSITE" id="PS50929">
    <property type="entry name" value="ABC_TM1F"/>
    <property type="match status" value="2"/>
</dbReference>
<evidence type="ECO:0000256" key="7">
    <source>
        <dbReference type="ARBA" id="ARBA00022840"/>
    </source>
</evidence>
<proteinExistence type="inferred from homology"/>
<name>A0A9N8PNR0_9PEZI</name>
<keyword evidence="10" id="KW-0325">Glycoprotein</keyword>
<feature type="transmembrane region" description="Helical" evidence="11">
    <location>
        <begin position="1066"/>
        <end position="1086"/>
    </location>
</feature>
<dbReference type="PROSITE" id="PS50893">
    <property type="entry name" value="ABC_TRANSPORTER_2"/>
    <property type="match status" value="2"/>
</dbReference>
<dbReference type="PANTHER" id="PTHR24223:SF399">
    <property type="entry name" value="ABC TRANSPORTER ATNG"/>
    <property type="match status" value="1"/>
</dbReference>
<dbReference type="SUPFAM" id="SSF52540">
    <property type="entry name" value="P-loop containing nucleoside triphosphate hydrolases"/>
    <property type="match status" value="2"/>
</dbReference>
<evidence type="ECO:0000256" key="2">
    <source>
        <dbReference type="ARBA" id="ARBA00009726"/>
    </source>
</evidence>
<evidence type="ECO:0000256" key="8">
    <source>
        <dbReference type="ARBA" id="ARBA00022989"/>
    </source>
</evidence>
<feature type="domain" description="ABC transporter" evidence="12">
    <location>
        <begin position="1161"/>
        <end position="1407"/>
    </location>
</feature>
<keyword evidence="7" id="KW-0067">ATP-binding</keyword>
<evidence type="ECO:0000256" key="10">
    <source>
        <dbReference type="ARBA" id="ARBA00023180"/>
    </source>
</evidence>
<evidence type="ECO:0008006" key="16">
    <source>
        <dbReference type="Google" id="ProtNLM"/>
    </source>
</evidence>
<keyword evidence="15" id="KW-1185">Reference proteome</keyword>
<dbReference type="FunFam" id="3.40.50.300:FF:002145">
    <property type="entry name" value="ABC transporter (MsbA subfamily)"/>
    <property type="match status" value="1"/>
</dbReference>
<feature type="transmembrane region" description="Helical" evidence="11">
    <location>
        <begin position="216"/>
        <end position="238"/>
    </location>
</feature>
<reference evidence="14" key="1">
    <citation type="submission" date="2020-06" db="EMBL/GenBank/DDBJ databases">
        <authorList>
            <person name="Onetto C."/>
        </authorList>
    </citation>
    <scope>NUCLEOTIDE SEQUENCE</scope>
</reference>
<organism evidence="14 15">
    <name type="scientific">Aureobasidium uvarum</name>
    <dbReference type="NCBI Taxonomy" id="2773716"/>
    <lineage>
        <taxon>Eukaryota</taxon>
        <taxon>Fungi</taxon>
        <taxon>Dikarya</taxon>
        <taxon>Ascomycota</taxon>
        <taxon>Pezizomycotina</taxon>
        <taxon>Dothideomycetes</taxon>
        <taxon>Dothideomycetidae</taxon>
        <taxon>Dothideales</taxon>
        <taxon>Saccotheciaceae</taxon>
        <taxon>Aureobasidium</taxon>
    </lineage>
</organism>
<feature type="transmembrane region" description="Helical" evidence="11">
    <location>
        <begin position="265"/>
        <end position="283"/>
    </location>
</feature>
<evidence type="ECO:0000256" key="11">
    <source>
        <dbReference type="SAM" id="Phobius"/>
    </source>
</evidence>
<feature type="transmembrane region" description="Helical" evidence="11">
    <location>
        <begin position="916"/>
        <end position="933"/>
    </location>
</feature>
<evidence type="ECO:0000259" key="12">
    <source>
        <dbReference type="PROSITE" id="PS50893"/>
    </source>
</evidence>
<dbReference type="FunFam" id="1.20.1560.10:FF:000055">
    <property type="entry name" value="ABC multidrug transporter (Eurofung)"/>
    <property type="match status" value="1"/>
</dbReference>
<dbReference type="PROSITE" id="PS00211">
    <property type="entry name" value="ABC_TRANSPORTER_1"/>
    <property type="match status" value="2"/>
</dbReference>
<dbReference type="Pfam" id="PF00664">
    <property type="entry name" value="ABC_membrane"/>
    <property type="match status" value="2"/>
</dbReference>
<dbReference type="Pfam" id="PF00005">
    <property type="entry name" value="ABC_tran"/>
    <property type="match status" value="2"/>
</dbReference>
<dbReference type="SMART" id="SM00382">
    <property type="entry name" value="AAA"/>
    <property type="match status" value="2"/>
</dbReference>
<gene>
    <name evidence="14" type="ORF">AWRI4620_LOCUS487</name>
</gene>
<comment type="similarity">
    <text evidence="2">Belongs to the ABC transporter superfamily. ABCC family. Conjugate transporter (TC 3.A.1.208) subfamily.</text>
</comment>
<dbReference type="Proteomes" id="UP000745764">
    <property type="component" value="Unassembled WGS sequence"/>
</dbReference>
<dbReference type="FunFam" id="1.20.1560.10:FF:000066">
    <property type="entry name" value="ABC multidrug transporter (Eurofung)"/>
    <property type="match status" value="1"/>
</dbReference>
<accession>A0A9N8PNR0</accession>
<keyword evidence="9 11" id="KW-0472">Membrane</keyword>
<feature type="domain" description="ABC transmembrane type-1" evidence="13">
    <location>
        <begin position="229"/>
        <end position="510"/>
    </location>
</feature>
<evidence type="ECO:0000256" key="3">
    <source>
        <dbReference type="ARBA" id="ARBA00022448"/>
    </source>
</evidence>
<dbReference type="CDD" id="cd03244">
    <property type="entry name" value="ABCC_MRP_domain2"/>
    <property type="match status" value="1"/>
</dbReference>
<dbReference type="GO" id="GO:0140359">
    <property type="term" value="F:ABC-type transporter activity"/>
    <property type="evidence" value="ECO:0007669"/>
    <property type="project" value="InterPro"/>
</dbReference>
<evidence type="ECO:0000313" key="15">
    <source>
        <dbReference type="Proteomes" id="UP000745764"/>
    </source>
</evidence>
<protein>
    <recommendedName>
        <fullName evidence="16">P-loop containing nucleoside triphosphate hydrolase protein</fullName>
    </recommendedName>
</protein>
<evidence type="ECO:0000259" key="13">
    <source>
        <dbReference type="PROSITE" id="PS50929"/>
    </source>
</evidence>
<feature type="transmembrane region" description="Helical" evidence="11">
    <location>
        <begin position="366"/>
        <end position="384"/>
    </location>
</feature>
<feature type="transmembrane region" description="Helical" evidence="11">
    <location>
        <begin position="1098"/>
        <end position="1119"/>
    </location>
</feature>
<evidence type="ECO:0000256" key="1">
    <source>
        <dbReference type="ARBA" id="ARBA00004651"/>
    </source>
</evidence>
<keyword evidence="5 11" id="KW-0812">Transmembrane</keyword>
<evidence type="ECO:0000256" key="4">
    <source>
        <dbReference type="ARBA" id="ARBA00022475"/>
    </source>
</evidence>
<dbReference type="CDD" id="cd18580">
    <property type="entry name" value="ABC_6TM_ABCC_D2"/>
    <property type="match status" value="1"/>
</dbReference>
<dbReference type="InterPro" id="IPR044726">
    <property type="entry name" value="ABCC_6TM_D2"/>
</dbReference>
<keyword evidence="3" id="KW-0813">Transport</keyword>
<dbReference type="InterPro" id="IPR017871">
    <property type="entry name" value="ABC_transporter-like_CS"/>
</dbReference>
<comment type="caution">
    <text evidence="14">The sequence shown here is derived from an EMBL/GenBank/DDBJ whole genome shotgun (WGS) entry which is preliminary data.</text>
</comment>
<evidence type="ECO:0000256" key="6">
    <source>
        <dbReference type="ARBA" id="ARBA00022741"/>
    </source>
</evidence>
<feature type="transmembrane region" description="Helical" evidence="11">
    <location>
        <begin position="881"/>
        <end position="904"/>
    </location>
</feature>
<keyword evidence="8 11" id="KW-1133">Transmembrane helix</keyword>
<keyword evidence="4" id="KW-1003">Cell membrane</keyword>
<dbReference type="GO" id="GO:0016887">
    <property type="term" value="F:ATP hydrolysis activity"/>
    <property type="evidence" value="ECO:0007669"/>
    <property type="project" value="InterPro"/>
</dbReference>
<dbReference type="InterPro" id="IPR050173">
    <property type="entry name" value="ABC_transporter_C-like"/>
</dbReference>
<dbReference type="CDD" id="cd03250">
    <property type="entry name" value="ABCC_MRP_domain1"/>
    <property type="match status" value="1"/>
</dbReference>
<dbReference type="OrthoDB" id="6500128at2759"/>
<feature type="transmembrane region" description="Helical" evidence="11">
    <location>
        <begin position="54"/>
        <end position="72"/>
    </location>
</feature>
<feature type="transmembrane region" description="Helical" evidence="11">
    <location>
        <begin position="843"/>
        <end position="861"/>
    </location>
</feature>
<dbReference type="InterPro" id="IPR003593">
    <property type="entry name" value="AAA+_ATPase"/>
</dbReference>
<feature type="domain" description="ABC transporter" evidence="12">
    <location>
        <begin position="566"/>
        <end position="792"/>
    </location>
</feature>
<feature type="non-terminal residue" evidence="14">
    <location>
        <position position="1410"/>
    </location>
</feature>
<dbReference type="InterPro" id="IPR027417">
    <property type="entry name" value="P-loop_NTPase"/>
</dbReference>
<comment type="subcellular location">
    <subcellularLocation>
        <location evidence="1">Cell membrane</location>
        <topology evidence="1">Multi-pass membrane protein</topology>
    </subcellularLocation>
</comment>
<evidence type="ECO:0000256" key="5">
    <source>
        <dbReference type="ARBA" id="ARBA00022692"/>
    </source>
</evidence>
<dbReference type="SUPFAM" id="SSF90123">
    <property type="entry name" value="ABC transporter transmembrane region"/>
    <property type="match status" value="2"/>
</dbReference>
<dbReference type="EMBL" id="CAINUL010000001">
    <property type="protein sequence ID" value="CAD0106232.1"/>
    <property type="molecule type" value="Genomic_DNA"/>
</dbReference>
<dbReference type="InterPro" id="IPR003439">
    <property type="entry name" value="ABC_transporter-like_ATP-bd"/>
</dbReference>
<feature type="domain" description="ABC transmembrane type-1" evidence="13">
    <location>
        <begin position="860"/>
        <end position="1124"/>
    </location>
</feature>